<protein>
    <recommendedName>
        <fullName evidence="1">C-type lectin domain-containing protein</fullName>
    </recommendedName>
</protein>
<accession>A0ABM5KBM1</accession>
<dbReference type="PROSITE" id="PS50041">
    <property type="entry name" value="C_TYPE_LECTIN_2"/>
    <property type="match status" value="1"/>
</dbReference>
<dbReference type="InterPro" id="IPR001304">
    <property type="entry name" value="C-type_lectin-like"/>
</dbReference>
<keyword evidence="3" id="KW-1185">Reference proteome</keyword>
<name>A0ABM5KBM1_DIAVI</name>
<dbReference type="EnsemblMetazoa" id="XM_050651627.1">
    <property type="protein sequence ID" value="XP_050507584.1"/>
    <property type="gene ID" value="LOC126885191"/>
</dbReference>
<dbReference type="SUPFAM" id="SSF56436">
    <property type="entry name" value="C-type lectin-like"/>
    <property type="match status" value="1"/>
</dbReference>
<dbReference type="InterPro" id="IPR016187">
    <property type="entry name" value="CTDL_fold"/>
</dbReference>
<evidence type="ECO:0000313" key="3">
    <source>
        <dbReference type="Proteomes" id="UP001652700"/>
    </source>
</evidence>
<dbReference type="InterPro" id="IPR016186">
    <property type="entry name" value="C-type_lectin-like/link_sf"/>
</dbReference>
<dbReference type="Proteomes" id="UP001652700">
    <property type="component" value="Unplaced"/>
</dbReference>
<proteinExistence type="predicted"/>
<feature type="domain" description="C-type lectin" evidence="1">
    <location>
        <begin position="1"/>
        <end position="58"/>
    </location>
</feature>
<organism evidence="2 3">
    <name type="scientific">Diabrotica virgifera virgifera</name>
    <name type="common">western corn rootworm</name>
    <dbReference type="NCBI Taxonomy" id="50390"/>
    <lineage>
        <taxon>Eukaryota</taxon>
        <taxon>Metazoa</taxon>
        <taxon>Ecdysozoa</taxon>
        <taxon>Arthropoda</taxon>
        <taxon>Hexapoda</taxon>
        <taxon>Insecta</taxon>
        <taxon>Pterygota</taxon>
        <taxon>Neoptera</taxon>
        <taxon>Endopterygota</taxon>
        <taxon>Coleoptera</taxon>
        <taxon>Polyphaga</taxon>
        <taxon>Cucujiformia</taxon>
        <taxon>Chrysomeloidea</taxon>
        <taxon>Chrysomelidae</taxon>
        <taxon>Galerucinae</taxon>
        <taxon>Diabroticina</taxon>
        <taxon>Diabroticites</taxon>
        <taxon>Diabrotica</taxon>
    </lineage>
</organism>
<dbReference type="Gene3D" id="3.10.100.10">
    <property type="entry name" value="Mannose-Binding Protein A, subunit A"/>
    <property type="match status" value="1"/>
</dbReference>
<evidence type="ECO:0000313" key="2">
    <source>
        <dbReference type="EnsemblMetazoa" id="XP_050507584.1"/>
    </source>
</evidence>
<dbReference type="GeneID" id="126885191"/>
<dbReference type="RefSeq" id="XP_050507584.1">
    <property type="nucleotide sequence ID" value="XM_050651627.1"/>
</dbReference>
<evidence type="ECO:0000259" key="1">
    <source>
        <dbReference type="PROSITE" id="PS50041"/>
    </source>
</evidence>
<reference evidence="2" key="1">
    <citation type="submission" date="2025-05" db="UniProtKB">
        <authorList>
            <consortium name="EnsemblMetazoa"/>
        </authorList>
    </citation>
    <scope>IDENTIFICATION</scope>
</reference>
<sequence length="162" mass="18844">MEYWFWTSGTQLNNRWVSTSTGRPIEYYNWIPYQPDNIGNTESCTEMRYNEYTGLCWNARNGLDCGVHALYEAEIKPVTPVTRYIGKHRYITPVILDTTPIVRNTTPVILTTTPVVRDTTPIIQTTTLVRQDTTPDVQDTTTDIWDTMSDIWDNTTEEIYDY</sequence>